<name>A0A815BPB9_9BILA</name>
<dbReference type="GO" id="GO:0016671">
    <property type="term" value="F:oxidoreductase activity, acting on a sulfur group of donors, disulfide as acceptor"/>
    <property type="evidence" value="ECO:0007669"/>
    <property type="project" value="InterPro"/>
</dbReference>
<accession>A0A815BPB9</accession>
<evidence type="ECO:0000313" key="10">
    <source>
        <dbReference type="Proteomes" id="UP000663829"/>
    </source>
</evidence>
<evidence type="ECO:0000256" key="5">
    <source>
        <dbReference type="ARBA" id="ARBA00023180"/>
    </source>
</evidence>
<comment type="caution">
    <text evidence="7">The sequence shown here is derived from an EMBL/GenBank/DDBJ whole genome shotgun (WGS) entry which is preliminary data.</text>
</comment>
<dbReference type="AlphaFoldDB" id="A0A815BPB9"/>
<dbReference type="EMBL" id="CAJNOK010007214">
    <property type="protein sequence ID" value="CAF1027895.1"/>
    <property type="molecule type" value="Genomic_DNA"/>
</dbReference>
<dbReference type="OrthoDB" id="958254at2759"/>
<keyword evidence="4" id="KW-0732">Signal</keyword>
<dbReference type="EMBL" id="CAJOBC010024025">
    <property type="protein sequence ID" value="CAF4061507.1"/>
    <property type="molecule type" value="Genomic_DNA"/>
</dbReference>
<evidence type="ECO:0000313" key="9">
    <source>
        <dbReference type="EMBL" id="CAF4061507.1"/>
    </source>
</evidence>
<dbReference type="InterPro" id="IPR004911">
    <property type="entry name" value="Interferon-induced_GILT"/>
</dbReference>
<gene>
    <name evidence="7" type="ORF">GPM918_LOCUS27142</name>
    <name evidence="6" type="ORF">OVA965_LOCUS15836</name>
    <name evidence="9" type="ORF">SRO942_LOCUS27420</name>
    <name evidence="8" type="ORF">TMI583_LOCUS15847</name>
</gene>
<keyword evidence="3" id="KW-0964">Secreted</keyword>
<dbReference type="Proteomes" id="UP000663829">
    <property type="component" value="Unassembled WGS sequence"/>
</dbReference>
<dbReference type="EMBL" id="CAJOBA010007226">
    <property type="protein sequence ID" value="CAF3796301.1"/>
    <property type="molecule type" value="Genomic_DNA"/>
</dbReference>
<dbReference type="Proteomes" id="UP000677228">
    <property type="component" value="Unassembled WGS sequence"/>
</dbReference>
<dbReference type="GO" id="GO:0005576">
    <property type="term" value="C:extracellular region"/>
    <property type="evidence" value="ECO:0007669"/>
    <property type="project" value="UniProtKB-SubCell"/>
</dbReference>
<dbReference type="Pfam" id="PF03227">
    <property type="entry name" value="GILT"/>
    <property type="match status" value="1"/>
</dbReference>
<dbReference type="PANTHER" id="PTHR13234">
    <property type="entry name" value="GAMMA-INTERFERON INDUCIBLE LYSOSOMAL THIOL REDUCTASE GILT"/>
    <property type="match status" value="1"/>
</dbReference>
<evidence type="ECO:0000313" key="7">
    <source>
        <dbReference type="EMBL" id="CAF1272316.1"/>
    </source>
</evidence>
<dbReference type="Proteomes" id="UP000682733">
    <property type="component" value="Unassembled WGS sequence"/>
</dbReference>
<dbReference type="PANTHER" id="PTHR13234:SF8">
    <property type="entry name" value="GAMMA-INTERFERON-INDUCIBLE LYSOSOMAL THIOL REDUCTASE"/>
    <property type="match status" value="1"/>
</dbReference>
<keyword evidence="5" id="KW-0325">Glycoprotein</keyword>
<evidence type="ECO:0000256" key="3">
    <source>
        <dbReference type="ARBA" id="ARBA00022525"/>
    </source>
</evidence>
<organism evidence="7 10">
    <name type="scientific">Didymodactylos carnosus</name>
    <dbReference type="NCBI Taxonomy" id="1234261"/>
    <lineage>
        <taxon>Eukaryota</taxon>
        <taxon>Metazoa</taxon>
        <taxon>Spiralia</taxon>
        <taxon>Gnathifera</taxon>
        <taxon>Rotifera</taxon>
        <taxon>Eurotatoria</taxon>
        <taxon>Bdelloidea</taxon>
        <taxon>Philodinida</taxon>
        <taxon>Philodinidae</taxon>
        <taxon>Didymodactylos</taxon>
    </lineage>
</organism>
<sequence>MHDDRKKITMYPQVKNDMMRNYIKLKRFITTQNRIAVLLLFVLIIGTLLLFRSYRSMDIPQTIEQSNEPVHVDFYVMSKCPDAKLCETKFADTLIKLSSIINFTVNFIATEPKPNEFECMHGNDECTGDKQQLCVQHLASQTVLLKFLQCQSETILNIPDNAEKCLTDTSLKYSDVKTCVDEQGNLLLHNSIQRTVASKVKNSCTMYLNNKFWCKHDGVWTNCAEGNDETSLITAICKRYTGERKSTICPT</sequence>
<evidence type="ECO:0000313" key="6">
    <source>
        <dbReference type="EMBL" id="CAF1027895.1"/>
    </source>
</evidence>
<evidence type="ECO:0000256" key="1">
    <source>
        <dbReference type="ARBA" id="ARBA00004613"/>
    </source>
</evidence>
<dbReference type="EMBL" id="CAJNOQ010011265">
    <property type="protein sequence ID" value="CAF1272316.1"/>
    <property type="molecule type" value="Genomic_DNA"/>
</dbReference>
<keyword evidence="10" id="KW-1185">Reference proteome</keyword>
<evidence type="ECO:0000256" key="4">
    <source>
        <dbReference type="ARBA" id="ARBA00022729"/>
    </source>
</evidence>
<evidence type="ECO:0000256" key="2">
    <source>
        <dbReference type="ARBA" id="ARBA00005679"/>
    </source>
</evidence>
<evidence type="ECO:0000313" key="8">
    <source>
        <dbReference type="EMBL" id="CAF3796301.1"/>
    </source>
</evidence>
<proteinExistence type="inferred from homology"/>
<protein>
    <submittedName>
        <fullName evidence="7">Uncharacterized protein</fullName>
    </submittedName>
</protein>
<reference evidence="7" key="1">
    <citation type="submission" date="2021-02" db="EMBL/GenBank/DDBJ databases">
        <authorList>
            <person name="Nowell W R."/>
        </authorList>
    </citation>
    <scope>NUCLEOTIDE SEQUENCE</scope>
</reference>
<dbReference type="Proteomes" id="UP000681722">
    <property type="component" value="Unassembled WGS sequence"/>
</dbReference>
<comment type="similarity">
    <text evidence="2">Belongs to the GILT family.</text>
</comment>
<comment type="subcellular location">
    <subcellularLocation>
        <location evidence="1">Secreted</location>
    </subcellularLocation>
</comment>